<dbReference type="Proteomes" id="UP000241769">
    <property type="component" value="Unassembled WGS sequence"/>
</dbReference>
<protein>
    <submittedName>
        <fullName evidence="2">Uncharacterized protein</fullName>
    </submittedName>
</protein>
<organism evidence="2 3">
    <name type="scientific">Planoprotostelium fungivorum</name>
    <dbReference type="NCBI Taxonomy" id="1890364"/>
    <lineage>
        <taxon>Eukaryota</taxon>
        <taxon>Amoebozoa</taxon>
        <taxon>Evosea</taxon>
        <taxon>Variosea</taxon>
        <taxon>Cavosteliida</taxon>
        <taxon>Cavosteliaceae</taxon>
        <taxon>Planoprotostelium</taxon>
    </lineage>
</organism>
<gene>
    <name evidence="2" type="ORF">PROFUN_06375</name>
</gene>
<feature type="region of interest" description="Disordered" evidence="1">
    <location>
        <begin position="1"/>
        <end position="36"/>
    </location>
</feature>
<proteinExistence type="predicted"/>
<comment type="caution">
    <text evidence="2">The sequence shown here is derived from an EMBL/GenBank/DDBJ whole genome shotgun (WGS) entry which is preliminary data.</text>
</comment>
<dbReference type="InParanoid" id="A0A2P6NNR0"/>
<name>A0A2P6NNR0_9EUKA</name>
<dbReference type="EMBL" id="MDYQ01000042">
    <property type="protein sequence ID" value="PRP85586.1"/>
    <property type="molecule type" value="Genomic_DNA"/>
</dbReference>
<evidence type="ECO:0000256" key="1">
    <source>
        <dbReference type="SAM" id="MobiDB-lite"/>
    </source>
</evidence>
<evidence type="ECO:0000313" key="3">
    <source>
        <dbReference type="Proteomes" id="UP000241769"/>
    </source>
</evidence>
<accession>A0A2P6NNR0</accession>
<keyword evidence="3" id="KW-1185">Reference proteome</keyword>
<evidence type="ECO:0000313" key="2">
    <source>
        <dbReference type="EMBL" id="PRP85586.1"/>
    </source>
</evidence>
<sequence length="51" mass="5562">MEDTVDWCHTGQIDYSRGSSHDDPSRASTDVSPLSLSPIRSKVAELEVSAQ</sequence>
<feature type="compositionally biased region" description="Polar residues" evidence="1">
    <location>
        <begin position="26"/>
        <end position="35"/>
    </location>
</feature>
<dbReference type="AlphaFoldDB" id="A0A2P6NNR0"/>
<reference evidence="2 3" key="1">
    <citation type="journal article" date="2018" name="Genome Biol. Evol.">
        <title>Multiple Roots of Fruiting Body Formation in Amoebozoa.</title>
        <authorList>
            <person name="Hillmann F."/>
            <person name="Forbes G."/>
            <person name="Novohradska S."/>
            <person name="Ferling I."/>
            <person name="Riege K."/>
            <person name="Groth M."/>
            <person name="Westermann M."/>
            <person name="Marz M."/>
            <person name="Spaller T."/>
            <person name="Winckler T."/>
            <person name="Schaap P."/>
            <person name="Glockner G."/>
        </authorList>
    </citation>
    <scope>NUCLEOTIDE SEQUENCE [LARGE SCALE GENOMIC DNA]</scope>
    <source>
        <strain evidence="2 3">Jena</strain>
    </source>
</reference>